<name>A0ABZ0IC02_9GAMM</name>
<evidence type="ECO:0000313" key="3">
    <source>
        <dbReference type="Proteomes" id="UP001626549"/>
    </source>
</evidence>
<dbReference type="HAMAP" id="MF_00775">
    <property type="entry name" value="UPF0311"/>
    <property type="match status" value="1"/>
</dbReference>
<organism evidence="2 3">
    <name type="scientific">Congregibacter brevis</name>
    <dbReference type="NCBI Taxonomy" id="3081201"/>
    <lineage>
        <taxon>Bacteria</taxon>
        <taxon>Pseudomonadati</taxon>
        <taxon>Pseudomonadota</taxon>
        <taxon>Gammaproteobacteria</taxon>
        <taxon>Cellvibrionales</taxon>
        <taxon>Halieaceae</taxon>
        <taxon>Congregibacter</taxon>
    </lineage>
</organism>
<proteinExistence type="inferred from homology"/>
<sequence>MQLIHEFTIRANLYEPNPVGAGPIGTRMHYGIAKGTVEGERLNGEVLSGGEWALIDAQGCLRVDVRMQVKTHDDAHIYVQYVGLLGLNETVQNALANGLGTEFEDQHFYVNPRLETGDERYAWVNSTFFVGEGRLRPNAGVEYRVWRPA</sequence>
<dbReference type="Gene3D" id="2.40.160.20">
    <property type="match status" value="1"/>
</dbReference>
<keyword evidence="3" id="KW-1185">Reference proteome</keyword>
<comment type="similarity">
    <text evidence="1">Belongs to the UPF0311 family.</text>
</comment>
<reference evidence="2 3" key="1">
    <citation type="submission" date="2023-10" db="EMBL/GenBank/DDBJ databases">
        <title>Two novel species belonging to the OM43/NOR5 clade.</title>
        <authorList>
            <person name="Park M."/>
        </authorList>
    </citation>
    <scope>NUCLEOTIDE SEQUENCE [LARGE SCALE GENOMIC DNA]</scope>
    <source>
        <strain evidence="2 3">IMCC45268</strain>
    </source>
</reference>
<gene>
    <name evidence="2" type="ORF">R0137_00395</name>
</gene>
<accession>A0ABZ0IC02</accession>
<protein>
    <recommendedName>
        <fullName evidence="1">UPF0311 protein R0137_00395</fullName>
    </recommendedName>
</protein>
<evidence type="ECO:0000313" key="2">
    <source>
        <dbReference type="EMBL" id="WOJ97047.1"/>
    </source>
</evidence>
<evidence type="ECO:0000256" key="1">
    <source>
        <dbReference type="HAMAP-Rule" id="MF_00775"/>
    </source>
</evidence>
<dbReference type="Proteomes" id="UP001626549">
    <property type="component" value="Chromosome"/>
</dbReference>
<dbReference type="PANTHER" id="PTHR37315">
    <property type="entry name" value="UPF0311 PROTEIN BLR7842"/>
    <property type="match status" value="1"/>
</dbReference>
<dbReference type="Pfam" id="PF11578">
    <property type="entry name" value="DUF3237"/>
    <property type="match status" value="1"/>
</dbReference>
<dbReference type="PANTHER" id="PTHR37315:SF1">
    <property type="entry name" value="UPF0311 PROTEIN BLR7842"/>
    <property type="match status" value="1"/>
</dbReference>
<dbReference type="RefSeq" id="WP_407327735.1">
    <property type="nucleotide sequence ID" value="NZ_CP136865.1"/>
</dbReference>
<dbReference type="InterPro" id="IPR020915">
    <property type="entry name" value="UPF0311"/>
</dbReference>
<dbReference type="EMBL" id="CP136865">
    <property type="protein sequence ID" value="WOJ97047.1"/>
    <property type="molecule type" value="Genomic_DNA"/>
</dbReference>